<organism evidence="1 2">
    <name type="scientific">Onychostoma macrolepis</name>
    <dbReference type="NCBI Taxonomy" id="369639"/>
    <lineage>
        <taxon>Eukaryota</taxon>
        <taxon>Metazoa</taxon>
        <taxon>Chordata</taxon>
        <taxon>Craniata</taxon>
        <taxon>Vertebrata</taxon>
        <taxon>Euteleostomi</taxon>
        <taxon>Actinopterygii</taxon>
        <taxon>Neopterygii</taxon>
        <taxon>Teleostei</taxon>
        <taxon>Ostariophysi</taxon>
        <taxon>Cypriniformes</taxon>
        <taxon>Cyprinidae</taxon>
        <taxon>Acrossocheilinae</taxon>
        <taxon>Onychostoma</taxon>
    </lineage>
</organism>
<name>A0A7J6D7N3_9TELE</name>
<accession>A0A7J6D7N3</accession>
<proteinExistence type="predicted"/>
<reference evidence="1 2" key="1">
    <citation type="submission" date="2020-04" db="EMBL/GenBank/DDBJ databases">
        <title>Chromosome-level genome assembly of a cyprinid fish Onychostoma macrolepis by integration of Nanopore Sequencing, Bionano and Hi-C technology.</title>
        <authorList>
            <person name="Wang D."/>
        </authorList>
    </citation>
    <scope>NUCLEOTIDE SEQUENCE [LARGE SCALE GENOMIC DNA]</scope>
    <source>
        <strain evidence="1">SWU-2019</strain>
        <tissue evidence="1">Muscle</tissue>
    </source>
</reference>
<gene>
    <name evidence="1" type="ORF">G5714_002641</name>
</gene>
<dbReference type="Proteomes" id="UP000579812">
    <property type="component" value="Unassembled WGS sequence"/>
</dbReference>
<keyword evidence="2" id="KW-1185">Reference proteome</keyword>
<sequence>MDYCQKRHGTRQAYQNLNKLYNNVKQSKKQNFTEDNRTQGIMEKSQWDLKRIRLQRRQFTRLDDFVRVYQKMHDALLLEYGDMERSRKKSFQVEEEVWRKTQKRTGLYVSPLVLDLSLKMAKAVMEAFPKLPNMEFGNTEEEMAEERTAMALELLEASVFHAENNCSMCAKEESPGSALTDWVRC</sequence>
<dbReference type="AlphaFoldDB" id="A0A7J6D7N3"/>
<comment type="caution">
    <text evidence="1">The sequence shown here is derived from an EMBL/GenBank/DDBJ whole genome shotgun (WGS) entry which is preliminary data.</text>
</comment>
<evidence type="ECO:0000313" key="2">
    <source>
        <dbReference type="Proteomes" id="UP000579812"/>
    </source>
</evidence>
<evidence type="ECO:0000313" key="1">
    <source>
        <dbReference type="EMBL" id="KAF4115152.1"/>
    </source>
</evidence>
<protein>
    <submittedName>
        <fullName evidence="1">Uncharacterized protein</fullName>
    </submittedName>
</protein>
<dbReference type="EMBL" id="JAAMOB010000003">
    <property type="protein sequence ID" value="KAF4115152.1"/>
    <property type="molecule type" value="Genomic_DNA"/>
</dbReference>